<keyword evidence="2" id="KW-0813">Transport</keyword>
<name>A0A1J1ADM7_9EURY</name>
<reference evidence="8" key="1">
    <citation type="submission" date="2016-08" db="EMBL/GenBank/DDBJ databases">
        <title>Discovery of first anaerobic lithoheterotrophic haloarchae widely represented in hypersaline habitats.</title>
        <authorList>
            <person name="Sorokin D.Y."/>
            <person name="Kublanov I.V."/>
            <person name="Roman P."/>
            <person name="Sinninghe Damste J.S."/>
            <person name="Golyshin P.N."/>
            <person name="Rojo D."/>
            <person name="Ciordia S."/>
            <person name="Mena Md.C."/>
            <person name="Ferrer M."/>
            <person name="Smedile F."/>
            <person name="Messina E."/>
            <person name="La Cono V."/>
            <person name="Yakimov M.M."/>
        </authorList>
    </citation>
    <scope>NUCLEOTIDE SEQUENCE [LARGE SCALE GENOMIC DNA]</scope>
    <source>
        <strain evidence="8">HSR6</strain>
    </source>
</reference>
<keyword evidence="8" id="KW-1185">Reference proteome</keyword>
<gene>
    <name evidence="7" type="primary">etfA</name>
    <name evidence="7" type="ORF">HSR6_1814</name>
</gene>
<dbReference type="PANTHER" id="PTHR43153:SF1">
    <property type="entry name" value="ELECTRON TRANSFER FLAVOPROTEIN SUBUNIT ALPHA, MITOCHONDRIAL"/>
    <property type="match status" value="1"/>
</dbReference>
<evidence type="ECO:0000313" key="7">
    <source>
        <dbReference type="EMBL" id="APE96250.1"/>
    </source>
</evidence>
<comment type="similarity">
    <text evidence="1">Belongs to the ETF alpha-subunit/FixB family.</text>
</comment>
<dbReference type="PROSITE" id="PS00696">
    <property type="entry name" value="ETF_ALPHA"/>
    <property type="match status" value="1"/>
</dbReference>
<dbReference type="RefSeq" id="WP_071933420.1">
    <property type="nucleotide sequence ID" value="NZ_CP016804.1"/>
</dbReference>
<dbReference type="InterPro" id="IPR014730">
    <property type="entry name" value="ETF_a/b_N"/>
</dbReference>
<accession>A0A1J1ADM7</accession>
<evidence type="ECO:0000256" key="5">
    <source>
        <dbReference type="ARBA" id="ARBA00022982"/>
    </source>
</evidence>
<dbReference type="SUPFAM" id="SSF52402">
    <property type="entry name" value="Adenine nucleotide alpha hydrolases-like"/>
    <property type="match status" value="1"/>
</dbReference>
<dbReference type="PIRSF" id="PIRSF000089">
    <property type="entry name" value="Electra_flavoP_a"/>
    <property type="match status" value="1"/>
</dbReference>
<dbReference type="PANTHER" id="PTHR43153">
    <property type="entry name" value="ELECTRON TRANSFER FLAVOPROTEIN ALPHA"/>
    <property type="match status" value="1"/>
</dbReference>
<evidence type="ECO:0000313" key="8">
    <source>
        <dbReference type="Proteomes" id="UP000186165"/>
    </source>
</evidence>
<protein>
    <submittedName>
        <fullName evidence="7">Electron transfer flavoprotein subunit alpha</fullName>
    </submittedName>
</protein>
<dbReference type="GeneID" id="30418346"/>
<dbReference type="Pfam" id="PF00766">
    <property type="entry name" value="ETF_alpha"/>
    <property type="match status" value="1"/>
</dbReference>
<dbReference type="GO" id="GO:0009055">
    <property type="term" value="F:electron transfer activity"/>
    <property type="evidence" value="ECO:0007669"/>
    <property type="project" value="InterPro"/>
</dbReference>
<dbReference type="InterPro" id="IPR014731">
    <property type="entry name" value="ETF_asu_C"/>
</dbReference>
<proteinExistence type="inferred from homology"/>
<evidence type="ECO:0000256" key="2">
    <source>
        <dbReference type="ARBA" id="ARBA00022448"/>
    </source>
</evidence>
<sequence>MVLTLIEHADGEIDETSLEMLTLARDLAEQVGEDVTAAMFGGEDLAADLGEYGVDTAYVCTGDLAETYAPEARAEALGALCDDLEPAAVFGGGTDTANEVLAHLGAKRDLPMSANTTEIETDGETCEIERHRWGGSLIEHATMEGETKLFTTPDHELPIEAVGDGEAAVETLEPELSEGAWEVQVDRFEESDLEGVPLPEARIVVGGGRGVGGEEDFEQLEELADLFDNATVGATRIAVDEGWRPHNDQIGQTGQKIAPELYIAAGISGAVQHWVGAKGSENVLAINTDPEAAIMYKGDYAIVGDLHEVVPELIDAVEAAK</sequence>
<keyword evidence="5" id="KW-0249">Electron transport</keyword>
<dbReference type="Gene3D" id="3.40.50.620">
    <property type="entry name" value="HUPs"/>
    <property type="match status" value="1"/>
</dbReference>
<dbReference type="AlphaFoldDB" id="A0A1J1ADM7"/>
<keyword evidence="3" id="KW-0285">Flavoprotein</keyword>
<dbReference type="Pfam" id="PF01012">
    <property type="entry name" value="ETF"/>
    <property type="match status" value="1"/>
</dbReference>
<dbReference type="SUPFAM" id="SSF52467">
    <property type="entry name" value="DHS-like NAD/FAD-binding domain"/>
    <property type="match status" value="1"/>
</dbReference>
<evidence type="ECO:0000256" key="3">
    <source>
        <dbReference type="ARBA" id="ARBA00022630"/>
    </source>
</evidence>
<dbReference type="InterPro" id="IPR001308">
    <property type="entry name" value="ETF_a/FixB"/>
</dbReference>
<organism evidence="7 8">
    <name type="scientific">Halodesulfurarchaeum formicicum</name>
    <dbReference type="NCBI Taxonomy" id="1873524"/>
    <lineage>
        <taxon>Archaea</taxon>
        <taxon>Methanobacteriati</taxon>
        <taxon>Methanobacteriota</taxon>
        <taxon>Stenosarchaea group</taxon>
        <taxon>Halobacteria</taxon>
        <taxon>Halobacteriales</taxon>
        <taxon>Halobacteriaceae</taxon>
        <taxon>Halodesulfurarchaeum</taxon>
    </lineage>
</organism>
<dbReference type="InterPro" id="IPR018206">
    <property type="entry name" value="ETF_asu_C_CS"/>
</dbReference>
<evidence type="ECO:0000256" key="4">
    <source>
        <dbReference type="ARBA" id="ARBA00022827"/>
    </source>
</evidence>
<dbReference type="SMART" id="SM00893">
    <property type="entry name" value="ETF"/>
    <property type="match status" value="1"/>
</dbReference>
<dbReference type="GO" id="GO:0050660">
    <property type="term" value="F:flavin adenine dinucleotide binding"/>
    <property type="evidence" value="ECO:0007669"/>
    <property type="project" value="InterPro"/>
</dbReference>
<dbReference type="Proteomes" id="UP000186165">
    <property type="component" value="Chromosome"/>
</dbReference>
<keyword evidence="4" id="KW-0274">FAD</keyword>
<evidence type="ECO:0000256" key="1">
    <source>
        <dbReference type="ARBA" id="ARBA00005817"/>
    </source>
</evidence>
<feature type="domain" description="Electron transfer flavoprotein alpha/beta-subunit N-terminal" evidence="6">
    <location>
        <begin position="2"/>
        <end position="185"/>
    </location>
</feature>
<dbReference type="InterPro" id="IPR029035">
    <property type="entry name" value="DHS-like_NAD/FAD-binding_dom"/>
</dbReference>
<dbReference type="GO" id="GO:0033539">
    <property type="term" value="P:fatty acid beta-oxidation using acyl-CoA dehydrogenase"/>
    <property type="evidence" value="ECO:0007669"/>
    <property type="project" value="TreeGrafter"/>
</dbReference>
<evidence type="ECO:0000259" key="6">
    <source>
        <dbReference type="SMART" id="SM00893"/>
    </source>
</evidence>
<dbReference type="EMBL" id="CP016804">
    <property type="protein sequence ID" value="APE96250.1"/>
    <property type="molecule type" value="Genomic_DNA"/>
</dbReference>
<dbReference type="InterPro" id="IPR014729">
    <property type="entry name" value="Rossmann-like_a/b/a_fold"/>
</dbReference>
<dbReference type="KEGG" id="hhsr:HSR6_1814"/>
<dbReference type="Gene3D" id="3.40.50.1220">
    <property type="entry name" value="TPP-binding domain"/>
    <property type="match status" value="1"/>
</dbReference>
<dbReference type="OrthoDB" id="307696at2157"/>